<organism evidence="1 2">
    <name type="scientific">Plebeiibacterium marinum</name>
    <dbReference type="NCBI Taxonomy" id="2992111"/>
    <lineage>
        <taxon>Bacteria</taxon>
        <taxon>Pseudomonadati</taxon>
        <taxon>Bacteroidota</taxon>
        <taxon>Bacteroidia</taxon>
        <taxon>Marinilabiliales</taxon>
        <taxon>Marinilabiliaceae</taxon>
        <taxon>Plebeiibacterium</taxon>
    </lineage>
</organism>
<evidence type="ECO:0000313" key="1">
    <source>
        <dbReference type="EMBL" id="MCW3805049.1"/>
    </source>
</evidence>
<dbReference type="AlphaFoldDB" id="A0AAE3MCL0"/>
<name>A0AAE3MCL0_9BACT</name>
<keyword evidence="2" id="KW-1185">Reference proteome</keyword>
<sequence length="329" mass="37349">MQKKWKGIGPVKEKNNHMNKRGFSEILTSPDLVDEDTLAALKEIVDEYPFFQAGRMLLLKNMHKVDHIRYNSELKHSSVYIPDRSKLFFLLNNIGDEKSKTQPELMHLSGGIAGNTQHAEEAKNEGFAVSREENKIASTPKEVTITDNYLGASDELADESGEVYNFTFSTGQSDTEPKEEFDDIVLPAADLLDYETSSSTGYLLPGIDEINDVDSNENRSFSDWLHIMRYSNPTDISEGEKKNSGMDLIDNFLNSEPKIIPDTARKHKNVDLSEQKNDEDEDILSETLAGIYIKQGHKSKAISIFEKLRLKYPEKSVYFARRISELKEN</sequence>
<protein>
    <recommendedName>
        <fullName evidence="3">Tetratricopeptide repeat protein</fullName>
    </recommendedName>
</protein>
<evidence type="ECO:0000313" key="2">
    <source>
        <dbReference type="Proteomes" id="UP001207408"/>
    </source>
</evidence>
<gene>
    <name evidence="1" type="ORF">OM074_05390</name>
</gene>
<accession>A0AAE3MCL0</accession>
<proteinExistence type="predicted"/>
<evidence type="ECO:0008006" key="3">
    <source>
        <dbReference type="Google" id="ProtNLM"/>
    </source>
</evidence>
<dbReference type="Proteomes" id="UP001207408">
    <property type="component" value="Unassembled WGS sequence"/>
</dbReference>
<dbReference type="EMBL" id="JAPDPI010000007">
    <property type="protein sequence ID" value="MCW3805049.1"/>
    <property type="molecule type" value="Genomic_DNA"/>
</dbReference>
<comment type="caution">
    <text evidence="1">The sequence shown here is derived from an EMBL/GenBank/DDBJ whole genome shotgun (WGS) entry which is preliminary data.</text>
</comment>
<reference evidence="1" key="1">
    <citation type="submission" date="2022-10" db="EMBL/GenBank/DDBJ databases">
        <authorList>
            <person name="Yu W.X."/>
        </authorList>
    </citation>
    <scope>NUCLEOTIDE SEQUENCE</scope>
    <source>
        <strain evidence="1">D04</strain>
    </source>
</reference>